<feature type="DNA-binding region" description="HMG box" evidence="3">
    <location>
        <begin position="71"/>
        <end position="141"/>
    </location>
</feature>
<dbReference type="GO" id="GO:0001228">
    <property type="term" value="F:DNA-binding transcription activator activity, RNA polymerase II-specific"/>
    <property type="evidence" value="ECO:0007669"/>
    <property type="project" value="TreeGrafter"/>
</dbReference>
<dbReference type="Proteomes" id="UP000789739">
    <property type="component" value="Unassembled WGS sequence"/>
</dbReference>
<feature type="compositionally biased region" description="Low complexity" evidence="4">
    <location>
        <begin position="173"/>
        <end position="190"/>
    </location>
</feature>
<dbReference type="InterPro" id="IPR050140">
    <property type="entry name" value="SRY-related_HMG-box_TF-like"/>
</dbReference>
<evidence type="ECO:0000256" key="3">
    <source>
        <dbReference type="PROSITE-ProRule" id="PRU00267"/>
    </source>
</evidence>
<dbReference type="PANTHER" id="PTHR10270:SF161">
    <property type="entry name" value="SEX-DETERMINING REGION Y PROTEIN"/>
    <property type="match status" value="1"/>
</dbReference>
<evidence type="ECO:0000259" key="5">
    <source>
        <dbReference type="PROSITE" id="PS50118"/>
    </source>
</evidence>
<gene>
    <name evidence="6" type="ORF">PBRASI_LOCUS4690</name>
</gene>
<dbReference type="OrthoDB" id="6247875at2759"/>
<evidence type="ECO:0000256" key="2">
    <source>
        <dbReference type="ARBA" id="ARBA00023163"/>
    </source>
</evidence>
<name>A0A9N9ATV6_9GLOM</name>
<keyword evidence="2" id="KW-0804">Transcription</keyword>
<organism evidence="6 7">
    <name type="scientific">Paraglomus brasilianum</name>
    <dbReference type="NCBI Taxonomy" id="144538"/>
    <lineage>
        <taxon>Eukaryota</taxon>
        <taxon>Fungi</taxon>
        <taxon>Fungi incertae sedis</taxon>
        <taxon>Mucoromycota</taxon>
        <taxon>Glomeromycotina</taxon>
        <taxon>Glomeromycetes</taxon>
        <taxon>Paraglomerales</taxon>
        <taxon>Paraglomeraceae</taxon>
        <taxon>Paraglomus</taxon>
    </lineage>
</organism>
<dbReference type="Pfam" id="PF00505">
    <property type="entry name" value="HMG_box"/>
    <property type="match status" value="1"/>
</dbReference>
<proteinExistence type="predicted"/>
<feature type="region of interest" description="Disordered" evidence="4">
    <location>
        <begin position="136"/>
        <end position="193"/>
    </location>
</feature>
<keyword evidence="7" id="KW-1185">Reference proteome</keyword>
<dbReference type="PROSITE" id="PS50118">
    <property type="entry name" value="HMG_BOX_2"/>
    <property type="match status" value="1"/>
</dbReference>
<dbReference type="GO" id="GO:0005634">
    <property type="term" value="C:nucleus"/>
    <property type="evidence" value="ECO:0007669"/>
    <property type="project" value="UniProtKB-UniRule"/>
</dbReference>
<dbReference type="InterPro" id="IPR009071">
    <property type="entry name" value="HMG_box_dom"/>
</dbReference>
<evidence type="ECO:0000256" key="4">
    <source>
        <dbReference type="SAM" id="MobiDB-lite"/>
    </source>
</evidence>
<feature type="domain" description="HMG box" evidence="5">
    <location>
        <begin position="71"/>
        <end position="141"/>
    </location>
</feature>
<evidence type="ECO:0000256" key="1">
    <source>
        <dbReference type="ARBA" id="ARBA00023125"/>
    </source>
</evidence>
<feature type="compositionally biased region" description="Polar residues" evidence="4">
    <location>
        <begin position="160"/>
        <end position="169"/>
    </location>
</feature>
<dbReference type="SMART" id="SM00398">
    <property type="entry name" value="HMG"/>
    <property type="match status" value="1"/>
</dbReference>
<dbReference type="GO" id="GO:0030154">
    <property type="term" value="P:cell differentiation"/>
    <property type="evidence" value="ECO:0007669"/>
    <property type="project" value="TreeGrafter"/>
</dbReference>
<sequence length="332" mass="38536">MIRTKVTPSFNPYPLFDSSTTTNISSDGTQVFQLESYRAEELLFEHNPPYILTLPFEKILAKGKRAAKNKTPRPLNQYMIFRKDFEARYKLEHPNQRLSTTEYTRMATKAWRKLPEQTKRYFVYLQREGEKWHKRTYPNYKFSPKKNKKTKCKPGRKRNNVTTISNLSRPNRENNTTNNDNTNRNNANRNNDGETILSFNNFYPTTTTIPSTVLFNPTLDTTNLYPNFNTKTPRPPDNTFVDTLSTTALSPPLTPSDNGNSHGYSYGEHIENVINEVTNGNLGQQTKGSEWENFGYIDDLRKYMFGNMDNDMNHNLHADTDISSHLDNILVY</sequence>
<dbReference type="PANTHER" id="PTHR10270">
    <property type="entry name" value="SOX TRANSCRIPTION FACTOR"/>
    <property type="match status" value="1"/>
</dbReference>
<dbReference type="AlphaFoldDB" id="A0A9N9ATV6"/>
<comment type="caution">
    <text evidence="6">The sequence shown here is derived from an EMBL/GenBank/DDBJ whole genome shotgun (WGS) entry which is preliminary data.</text>
</comment>
<dbReference type="EMBL" id="CAJVPI010000502">
    <property type="protein sequence ID" value="CAG8543085.1"/>
    <property type="molecule type" value="Genomic_DNA"/>
</dbReference>
<dbReference type="Gene3D" id="1.10.30.10">
    <property type="entry name" value="High mobility group box domain"/>
    <property type="match status" value="1"/>
</dbReference>
<dbReference type="SUPFAM" id="SSF47095">
    <property type="entry name" value="HMG-box"/>
    <property type="match status" value="1"/>
</dbReference>
<evidence type="ECO:0000313" key="7">
    <source>
        <dbReference type="Proteomes" id="UP000789739"/>
    </source>
</evidence>
<feature type="compositionally biased region" description="Basic residues" evidence="4">
    <location>
        <begin position="143"/>
        <end position="159"/>
    </location>
</feature>
<dbReference type="GO" id="GO:0000978">
    <property type="term" value="F:RNA polymerase II cis-regulatory region sequence-specific DNA binding"/>
    <property type="evidence" value="ECO:0007669"/>
    <property type="project" value="TreeGrafter"/>
</dbReference>
<keyword evidence="3" id="KW-0539">Nucleus</keyword>
<keyword evidence="1 3" id="KW-0238">DNA-binding</keyword>
<dbReference type="InterPro" id="IPR036910">
    <property type="entry name" value="HMG_box_dom_sf"/>
</dbReference>
<accession>A0A9N9ATV6</accession>
<evidence type="ECO:0000313" key="6">
    <source>
        <dbReference type="EMBL" id="CAG8543085.1"/>
    </source>
</evidence>
<protein>
    <submittedName>
        <fullName evidence="6">10552_t:CDS:1</fullName>
    </submittedName>
</protein>
<reference evidence="6" key="1">
    <citation type="submission" date="2021-06" db="EMBL/GenBank/DDBJ databases">
        <authorList>
            <person name="Kallberg Y."/>
            <person name="Tangrot J."/>
            <person name="Rosling A."/>
        </authorList>
    </citation>
    <scope>NUCLEOTIDE SEQUENCE</scope>
    <source>
        <strain evidence="6">BR232B</strain>
    </source>
</reference>
<dbReference type="CDD" id="cd01389">
    <property type="entry name" value="HMG-box_ROX1-like"/>
    <property type="match status" value="1"/>
</dbReference>